<name>A0A078ADE0_STYLE</name>
<dbReference type="AlphaFoldDB" id="A0A078ADE0"/>
<accession>A0A078ADE0</accession>
<proteinExistence type="predicted"/>
<gene>
    <name evidence="2" type="primary">Contig9094.g9726</name>
    <name evidence="2" type="ORF">STYLEM_8853</name>
</gene>
<feature type="compositionally biased region" description="Low complexity" evidence="1">
    <location>
        <begin position="381"/>
        <end position="394"/>
    </location>
</feature>
<evidence type="ECO:0000256" key="1">
    <source>
        <dbReference type="SAM" id="MobiDB-lite"/>
    </source>
</evidence>
<keyword evidence="3" id="KW-1185">Reference proteome</keyword>
<organism evidence="2 3">
    <name type="scientific">Stylonychia lemnae</name>
    <name type="common">Ciliate</name>
    <dbReference type="NCBI Taxonomy" id="5949"/>
    <lineage>
        <taxon>Eukaryota</taxon>
        <taxon>Sar</taxon>
        <taxon>Alveolata</taxon>
        <taxon>Ciliophora</taxon>
        <taxon>Intramacronucleata</taxon>
        <taxon>Spirotrichea</taxon>
        <taxon>Stichotrichia</taxon>
        <taxon>Sporadotrichida</taxon>
        <taxon>Oxytrichidae</taxon>
        <taxon>Stylonychinae</taxon>
        <taxon>Stylonychia</taxon>
    </lineage>
</organism>
<evidence type="ECO:0000313" key="2">
    <source>
        <dbReference type="EMBL" id="CDW79861.1"/>
    </source>
</evidence>
<reference evidence="2 3" key="1">
    <citation type="submission" date="2014-06" db="EMBL/GenBank/DDBJ databases">
        <authorList>
            <person name="Swart Estienne"/>
        </authorList>
    </citation>
    <scope>NUCLEOTIDE SEQUENCE [LARGE SCALE GENOMIC DNA]</scope>
    <source>
        <strain evidence="2 3">130c</strain>
    </source>
</reference>
<dbReference type="EMBL" id="CCKQ01008400">
    <property type="protein sequence ID" value="CDW79861.1"/>
    <property type="molecule type" value="Genomic_DNA"/>
</dbReference>
<protein>
    <submittedName>
        <fullName evidence="2">Uncharacterized protein</fullName>
    </submittedName>
</protein>
<feature type="region of interest" description="Disordered" evidence="1">
    <location>
        <begin position="366"/>
        <end position="394"/>
    </location>
</feature>
<dbReference type="InParanoid" id="A0A078ADE0"/>
<sequence>MMIQQYSSSPEDQNLLDDLLADNFNAITEKVDRSLLEELQEKAVDSDDQDDDEYDDLQQHLIDNQIFMQQQQQQNLISQNQADPNKIDIFDEGTVENPENDDQIIIEKQRNKKYHDQIAIQILQNIANELKITKTEGINNKQDTSLKSMRHILSQNQNFYQKYVLQKQIQQGTELQFYYSNNLIKLLFKSVFDTIMAQKSLTIQFTLSVRKLLKLHNLYENLKETTVNRKREGIFKHKHAIAKQIIIEIFSYLSPFQTFKTLNQDPSDLIDFLEKLLDLDDDSQQALMPQYDSISQEFIIASFQEVLNNSKKQKSKKQASNSHQNDNEFQSAQDPYQFMYQMYGYQNQALEIPEDTEYLDETEDKNLEDAEKDDQSDETQNENQIENIDQIEINLPQKEQGEVDEKIKAIEQDKFDLNYIDEYVNSKGFLYLLSNYLRVSLTITQQLVAHLGSNLKNACFIVSSQLMGSNLEMLRTQAGKIYINQDLILKLTKTYLNSDDKLKQREGLLLKLRLLIIILSQTI</sequence>
<dbReference type="Proteomes" id="UP000039865">
    <property type="component" value="Unassembled WGS sequence"/>
</dbReference>
<feature type="compositionally biased region" description="Acidic residues" evidence="1">
    <location>
        <begin position="370"/>
        <end position="380"/>
    </location>
</feature>
<evidence type="ECO:0000313" key="3">
    <source>
        <dbReference type="Proteomes" id="UP000039865"/>
    </source>
</evidence>